<dbReference type="SUPFAM" id="SSF52058">
    <property type="entry name" value="L domain-like"/>
    <property type="match status" value="4"/>
</dbReference>
<dbReference type="Proteomes" id="UP000186015">
    <property type="component" value="Unassembled WGS sequence"/>
</dbReference>
<dbReference type="Gene3D" id="1.10.1330.10">
    <property type="entry name" value="Dockerin domain"/>
    <property type="match status" value="1"/>
</dbReference>
<dbReference type="AlphaFoldDB" id="A0A1H7MY25"/>
<dbReference type="EMBL" id="FOAT01000013">
    <property type="protein sequence ID" value="SEL15971.1"/>
    <property type="molecule type" value="Genomic_DNA"/>
</dbReference>
<dbReference type="Gene3D" id="3.40.50.12480">
    <property type="match status" value="1"/>
</dbReference>
<dbReference type="RefSeq" id="WP_074834514.1">
    <property type="nucleotide sequence ID" value="NZ_FOAT01000013.1"/>
</dbReference>
<feature type="signal peptide" evidence="1">
    <location>
        <begin position="1"/>
        <end position="21"/>
    </location>
</feature>
<dbReference type="Pfam" id="PF13306">
    <property type="entry name" value="LRR_5"/>
    <property type="match status" value="9"/>
</dbReference>
<feature type="chain" id="PRO_5038860890" evidence="1">
    <location>
        <begin position="22"/>
        <end position="1188"/>
    </location>
</feature>
<keyword evidence="1" id="KW-0732">Signal</keyword>
<dbReference type="PANTHER" id="PTHR45661:SF3">
    <property type="entry name" value="IG-LIKE DOMAIN-CONTAINING PROTEIN"/>
    <property type="match status" value="1"/>
</dbReference>
<evidence type="ECO:0000259" key="2">
    <source>
        <dbReference type="PROSITE" id="PS51766"/>
    </source>
</evidence>
<dbReference type="PROSITE" id="PS51766">
    <property type="entry name" value="DOCKERIN"/>
    <property type="match status" value="1"/>
</dbReference>
<accession>A0A1H7MY25</accession>
<proteinExistence type="predicted"/>
<dbReference type="SUPFAM" id="SSF63446">
    <property type="entry name" value="Type I dockerin domain"/>
    <property type="match status" value="1"/>
</dbReference>
<dbReference type="PROSITE" id="PS00018">
    <property type="entry name" value="EF_HAND_1"/>
    <property type="match status" value="2"/>
</dbReference>
<dbReference type="InterPro" id="IPR002105">
    <property type="entry name" value="Dockerin_1_rpt"/>
</dbReference>
<dbReference type="Gene3D" id="3.80.10.10">
    <property type="entry name" value="Ribonuclease Inhibitor"/>
    <property type="match status" value="6"/>
</dbReference>
<dbReference type="InterPro" id="IPR018247">
    <property type="entry name" value="EF_Hand_1_Ca_BS"/>
</dbReference>
<name>A0A1H7MY25_RUMAL</name>
<gene>
    <name evidence="3" type="ORF">SAMN05216469_11323</name>
</gene>
<dbReference type="GO" id="GO:0000272">
    <property type="term" value="P:polysaccharide catabolic process"/>
    <property type="evidence" value="ECO:0007669"/>
    <property type="project" value="InterPro"/>
</dbReference>
<reference evidence="3 4" key="1">
    <citation type="submission" date="2016-10" db="EMBL/GenBank/DDBJ databases">
        <authorList>
            <person name="de Groot N.N."/>
        </authorList>
    </citation>
    <scope>NUCLEOTIDE SEQUENCE [LARGE SCALE GENOMIC DNA]</scope>
    <source>
        <strain evidence="3 4">KH2T6</strain>
    </source>
</reference>
<dbReference type="GO" id="GO:0004553">
    <property type="term" value="F:hydrolase activity, hydrolyzing O-glycosyl compounds"/>
    <property type="evidence" value="ECO:0007669"/>
    <property type="project" value="InterPro"/>
</dbReference>
<dbReference type="CDD" id="cd14256">
    <property type="entry name" value="Dockerin_I"/>
    <property type="match status" value="1"/>
</dbReference>
<dbReference type="InterPro" id="IPR016134">
    <property type="entry name" value="Dockerin_dom"/>
</dbReference>
<dbReference type="InterPro" id="IPR008964">
    <property type="entry name" value="Invasin/intimin_cell_adhesion"/>
</dbReference>
<dbReference type="PROSITE" id="PS51257">
    <property type="entry name" value="PROKAR_LIPOPROTEIN"/>
    <property type="match status" value="1"/>
</dbReference>
<dbReference type="InterPro" id="IPR036439">
    <property type="entry name" value="Dockerin_dom_sf"/>
</dbReference>
<sequence>MRKKIIAGVAAMLMVASCIPANTNFGFSAIDTITASAADTKLVIGNVTVTKTNTGDIVITPTNIYEYLGVSASATTLNIDMSGLKNDIINFAGSLDGKTVTLNAPSSSTAKLSKYVNLAHINFKDDLVTCVGSSFASGCKALQTVSFGSKINTIGTSAFSNCDHLVGTSGTTLDLSNIEKIDNSAFSGVPQLIDIKFGANLISIGNSAFTNDTAIKNLNFPANLISIGNTAFSGCKDLETVRFSGNDALSNIGSSAFANCISLTAVNVTGFNYNRLPNGSDVIICGSSIFKGCTSLQNFTWSSNFTSIPGETFRDCSALTKFTFEGGAAGSVCESIGINAFANCKSLVSIDLPTANTIIGASAFANCEKLQQVVVSDYLTTVGKGAFGGCWVLSLYPRSDSNKTRDKVVLPATWQVIADNTFENCSGLTQANINSATSIGKSAFKGCRSLIGIRIPDAVETLDDYTFQDCKALKDVIVSRNLGIIGTKDGCVFKNCEKLETLTPSNATKLSYTLQFPATLGGVQKSGFENCPAFKYINFASNSQFAVVGESAFSGCTGLLGSNEVGNSNNTILMPKGVNNIFEKAFYGCTSLKKIEFLGSVSTIGSSAFQKCTALEDITMNDTIEQVRDSAFADCESLKKMPHTKSGASAFTHIDTINASTFKNCKNLQSAAIPKNVSVIKSEAFSGCTSMTKVLWEKGSALATIGSSAFSGDEKLAVFTSSSGGTTSTFPDSLTKIDANAFTKTALTKIVFGTPANGDTLLLGKAAFSENVALNTVDFNNSNIIEIPESCFSKDTNLKTVVLPPKTLVKLGDSAFYYCYYLHTLGTVSAKDGEYTIPESLTSIGNKAFENNFCMQVLNLPASASDISMSMLNIYIKQEEVEKNGYTPLEAINVNKNNKEYVSVDGILYSKDMKILHARPVAKRDPKYVVPDSVETIEQCACGANIYLRNAVLGKNVKSIADKAFNDCHNLDSVDFGQNGTVTLGKTVFTRNKGKIILYGTSNSTAQEYAAKNSSKVTFIDNDRVASKLTILSQNGKVLTGKVTLAYKDKSYKFGCKQTTASGAEAKDALSWSSSNVEVATIDDTGKVTFKSMGNTTITVKNANGTAVASITLTIAEKSTLVDFMLGDVNGDGKINTTDVTKAAAHAKGKKLLDAASFQRADVNKDGKVNSTDVTKIAAHVKGKKLLS</sequence>
<dbReference type="Gene3D" id="2.60.40.1080">
    <property type="match status" value="1"/>
</dbReference>
<dbReference type="OrthoDB" id="1814099at2"/>
<protein>
    <submittedName>
        <fullName evidence="3">Leucine rich repeat-containing protein</fullName>
    </submittedName>
</protein>
<dbReference type="InterPro" id="IPR003343">
    <property type="entry name" value="Big_2"/>
</dbReference>
<dbReference type="SMART" id="SM00635">
    <property type="entry name" value="BID_2"/>
    <property type="match status" value="1"/>
</dbReference>
<dbReference type="PANTHER" id="PTHR45661">
    <property type="entry name" value="SURFACE ANTIGEN"/>
    <property type="match status" value="1"/>
</dbReference>
<organism evidence="3 4">
    <name type="scientific">Ruminococcus albus</name>
    <dbReference type="NCBI Taxonomy" id="1264"/>
    <lineage>
        <taxon>Bacteria</taxon>
        <taxon>Bacillati</taxon>
        <taxon>Bacillota</taxon>
        <taxon>Clostridia</taxon>
        <taxon>Eubacteriales</taxon>
        <taxon>Oscillospiraceae</taxon>
        <taxon>Ruminococcus</taxon>
    </lineage>
</organism>
<dbReference type="InterPro" id="IPR026906">
    <property type="entry name" value="LRR_5"/>
</dbReference>
<dbReference type="Pfam" id="PF02368">
    <property type="entry name" value="Big_2"/>
    <property type="match status" value="1"/>
</dbReference>
<dbReference type="Pfam" id="PF00404">
    <property type="entry name" value="Dockerin_1"/>
    <property type="match status" value="1"/>
</dbReference>
<evidence type="ECO:0000256" key="1">
    <source>
        <dbReference type="SAM" id="SignalP"/>
    </source>
</evidence>
<feature type="domain" description="Dockerin" evidence="2">
    <location>
        <begin position="1122"/>
        <end position="1188"/>
    </location>
</feature>
<evidence type="ECO:0000313" key="3">
    <source>
        <dbReference type="EMBL" id="SEL15971.1"/>
    </source>
</evidence>
<dbReference type="InterPro" id="IPR053139">
    <property type="entry name" value="Surface_bspA-like"/>
</dbReference>
<dbReference type="InterPro" id="IPR032675">
    <property type="entry name" value="LRR_dom_sf"/>
</dbReference>
<evidence type="ECO:0000313" key="4">
    <source>
        <dbReference type="Proteomes" id="UP000186015"/>
    </source>
</evidence>
<dbReference type="SUPFAM" id="SSF49373">
    <property type="entry name" value="Invasin/intimin cell-adhesion fragments"/>
    <property type="match status" value="1"/>
</dbReference>